<organism evidence="1 2">
    <name type="scientific">Paragonimus skrjabini miyazakii</name>
    <dbReference type="NCBI Taxonomy" id="59628"/>
    <lineage>
        <taxon>Eukaryota</taxon>
        <taxon>Metazoa</taxon>
        <taxon>Spiralia</taxon>
        <taxon>Lophotrochozoa</taxon>
        <taxon>Platyhelminthes</taxon>
        <taxon>Trematoda</taxon>
        <taxon>Digenea</taxon>
        <taxon>Plagiorchiida</taxon>
        <taxon>Troglotremata</taxon>
        <taxon>Troglotrematidae</taxon>
        <taxon>Paragonimus</taxon>
    </lineage>
</organism>
<proteinExistence type="predicted"/>
<evidence type="ECO:0000313" key="2">
    <source>
        <dbReference type="Proteomes" id="UP000822476"/>
    </source>
</evidence>
<dbReference type="AlphaFoldDB" id="A0A8S9YFI6"/>
<dbReference type="Proteomes" id="UP000822476">
    <property type="component" value="Unassembled WGS sequence"/>
</dbReference>
<dbReference type="EMBL" id="JTDE01015148">
    <property type="protein sequence ID" value="KAF7233943.1"/>
    <property type="molecule type" value="Genomic_DNA"/>
</dbReference>
<evidence type="ECO:0000313" key="1">
    <source>
        <dbReference type="EMBL" id="KAF7233943.1"/>
    </source>
</evidence>
<reference evidence="1" key="1">
    <citation type="submission" date="2019-07" db="EMBL/GenBank/DDBJ databases">
        <title>Annotation for the trematode Paragonimus miyazaki's.</title>
        <authorList>
            <person name="Choi Y.-J."/>
        </authorList>
    </citation>
    <scope>NUCLEOTIDE SEQUENCE</scope>
    <source>
        <strain evidence="1">Japan</strain>
    </source>
</reference>
<gene>
    <name evidence="1" type="ORF">EG68_12372</name>
</gene>
<protein>
    <submittedName>
        <fullName evidence="1">Uncharacterized protein</fullName>
    </submittedName>
</protein>
<name>A0A8S9YFI6_9TREM</name>
<accession>A0A8S9YFI6</accession>
<keyword evidence="2" id="KW-1185">Reference proteome</keyword>
<sequence length="86" mass="9606">MRATPAVSENYKKDRAAPLLVITPRREEGQNFPIDMKFDMFLIWHGSSCKSISIVADCCAGCDETQRTHRILGSSQLDSFKLLTTG</sequence>
<comment type="caution">
    <text evidence="1">The sequence shown here is derived from an EMBL/GenBank/DDBJ whole genome shotgun (WGS) entry which is preliminary data.</text>
</comment>